<accession>A0A2D0ILA9</accession>
<dbReference type="EMBL" id="NIBT01000024">
    <property type="protein sequence ID" value="PHM22579.1"/>
    <property type="molecule type" value="Genomic_DNA"/>
</dbReference>
<name>A0A2D0ILA9_9GAMM</name>
<protein>
    <submittedName>
        <fullName evidence="2">Bacteriophage Rz lysis protein</fullName>
    </submittedName>
    <submittedName>
        <fullName evidence="1">Peptidase</fullName>
    </submittedName>
</protein>
<dbReference type="EMBL" id="RAQI01000002">
    <property type="protein sequence ID" value="RKE91453.1"/>
    <property type="molecule type" value="Genomic_DNA"/>
</dbReference>
<evidence type="ECO:0000313" key="3">
    <source>
        <dbReference type="Proteomes" id="UP000225605"/>
    </source>
</evidence>
<reference evidence="2 4" key="2">
    <citation type="submission" date="2018-09" db="EMBL/GenBank/DDBJ databases">
        <title>Genomic Encyclopedia of Archaeal and Bacterial Type Strains, Phase II (KMG-II): from individual species to whole genera.</title>
        <authorList>
            <person name="Goeker M."/>
        </authorList>
    </citation>
    <scope>NUCLEOTIDE SEQUENCE [LARGE SCALE GENOMIC DNA]</scope>
    <source>
        <strain evidence="2 4">DSM 16337</strain>
    </source>
</reference>
<dbReference type="RefSeq" id="WP_244208724.1">
    <property type="nucleotide sequence ID" value="NZ_CAWNOJ010000036.1"/>
</dbReference>
<dbReference type="Proteomes" id="UP000283568">
    <property type="component" value="Unassembled WGS sequence"/>
</dbReference>
<proteinExistence type="predicted"/>
<evidence type="ECO:0000313" key="1">
    <source>
        <dbReference type="EMBL" id="PHM22579.1"/>
    </source>
</evidence>
<reference evidence="1 3" key="1">
    <citation type="journal article" date="2017" name="Nat. Microbiol.">
        <title>Natural product diversity associated with the nematode symbionts Photorhabdus and Xenorhabdus.</title>
        <authorList>
            <person name="Tobias N.J."/>
            <person name="Wolff H."/>
            <person name="Djahanschiri B."/>
            <person name="Grundmann F."/>
            <person name="Kronenwerth M."/>
            <person name="Shi Y.M."/>
            <person name="Simonyi S."/>
            <person name="Grun P."/>
            <person name="Shapiro-Ilan D."/>
            <person name="Pidot S.J."/>
            <person name="Stinear T.P."/>
            <person name="Ebersberger I."/>
            <person name="Bode H.B."/>
        </authorList>
    </citation>
    <scope>NUCLEOTIDE SEQUENCE [LARGE SCALE GENOMIC DNA]</scope>
    <source>
        <strain evidence="1 3">DSM 16337</strain>
    </source>
</reference>
<keyword evidence="4" id="KW-1185">Reference proteome</keyword>
<gene>
    <name evidence="2" type="ORF">BDE27_1679</name>
    <name evidence="1" type="ORF">Xehl_03590</name>
</gene>
<dbReference type="AlphaFoldDB" id="A0A2D0ILA9"/>
<organism evidence="1 3">
    <name type="scientific">Xenorhabdus ehlersii</name>
    <dbReference type="NCBI Taxonomy" id="290111"/>
    <lineage>
        <taxon>Bacteria</taxon>
        <taxon>Pseudomonadati</taxon>
        <taxon>Pseudomonadota</taxon>
        <taxon>Gammaproteobacteria</taxon>
        <taxon>Enterobacterales</taxon>
        <taxon>Morganellaceae</taxon>
        <taxon>Xenorhabdus</taxon>
    </lineage>
</organism>
<evidence type="ECO:0000313" key="4">
    <source>
        <dbReference type="Proteomes" id="UP000283568"/>
    </source>
</evidence>
<evidence type="ECO:0000313" key="2">
    <source>
        <dbReference type="EMBL" id="RKE91453.1"/>
    </source>
</evidence>
<dbReference type="GO" id="GO:0044659">
    <property type="term" value="P:viral release from host cell by cytolysis"/>
    <property type="evidence" value="ECO:0007669"/>
    <property type="project" value="InterPro"/>
</dbReference>
<sequence>MSNVSNLEDAYNWSVAKIAEAFGLNCGTVRKRLLETNVPIANTVRGNPVYALRNNGRLSGENEALTTKLSEKNAIITTQQERIQRLAELDKTHTQELVHAKAEIDTLQADVAAGRRKLRIKAVCPSVSETVTAGGVVDGTPSNSLEKLDQLFSIFEKASSTTGQN</sequence>
<dbReference type="Pfam" id="PF03245">
    <property type="entry name" value="Phage_lysis"/>
    <property type="match status" value="1"/>
</dbReference>
<comment type="caution">
    <text evidence="1">The sequence shown here is derived from an EMBL/GenBank/DDBJ whole genome shotgun (WGS) entry which is preliminary data.</text>
</comment>
<dbReference type="InterPro" id="IPR004929">
    <property type="entry name" value="I-spanin"/>
</dbReference>
<dbReference type="Proteomes" id="UP000225605">
    <property type="component" value="Unassembled WGS sequence"/>
</dbReference>